<evidence type="ECO:0000313" key="2">
    <source>
        <dbReference type="EMBL" id="KAL1520095.1"/>
    </source>
</evidence>
<dbReference type="EMBL" id="JBGBPQ010000009">
    <property type="protein sequence ID" value="KAL1520095.1"/>
    <property type="molecule type" value="Genomic_DNA"/>
</dbReference>
<sequence>MKQSSEAVLFEVSDESEAHVPPLPGALAAASGSDESRPPDRHDRGKEILKSASLALSRRFNRHSRNSSAPPELSKLESVRSSLNSTRSPDASPHPSVKLDDAAHPPSEREEPRLHEATGRTGHAAAGPNAANWSGAWPHEIKRSWRGTKMARTPVPEFETLQAEVVVDGWEEVDPESLSRC</sequence>
<keyword evidence="3" id="KW-1185">Reference proteome</keyword>
<gene>
    <name evidence="2" type="ORF">AB1Y20_023569</name>
</gene>
<comment type="caution">
    <text evidence="2">The sequence shown here is derived from an EMBL/GenBank/DDBJ whole genome shotgun (WGS) entry which is preliminary data.</text>
</comment>
<name>A0AB34JDV7_PRYPA</name>
<protein>
    <submittedName>
        <fullName evidence="2">Uncharacterized protein</fullName>
    </submittedName>
</protein>
<organism evidence="2 3">
    <name type="scientific">Prymnesium parvum</name>
    <name type="common">Toxic golden alga</name>
    <dbReference type="NCBI Taxonomy" id="97485"/>
    <lineage>
        <taxon>Eukaryota</taxon>
        <taxon>Haptista</taxon>
        <taxon>Haptophyta</taxon>
        <taxon>Prymnesiophyceae</taxon>
        <taxon>Prymnesiales</taxon>
        <taxon>Prymnesiaceae</taxon>
        <taxon>Prymnesium</taxon>
    </lineage>
</organism>
<evidence type="ECO:0000313" key="3">
    <source>
        <dbReference type="Proteomes" id="UP001515480"/>
    </source>
</evidence>
<feature type="compositionally biased region" description="Basic and acidic residues" evidence="1">
    <location>
        <begin position="34"/>
        <end position="49"/>
    </location>
</feature>
<feature type="compositionally biased region" description="Basic and acidic residues" evidence="1">
    <location>
        <begin position="97"/>
        <end position="118"/>
    </location>
</feature>
<dbReference type="AlphaFoldDB" id="A0AB34JDV7"/>
<accession>A0AB34JDV7</accession>
<evidence type="ECO:0000256" key="1">
    <source>
        <dbReference type="SAM" id="MobiDB-lite"/>
    </source>
</evidence>
<feature type="region of interest" description="Disordered" evidence="1">
    <location>
        <begin position="1"/>
        <end position="136"/>
    </location>
</feature>
<proteinExistence type="predicted"/>
<reference evidence="2 3" key="1">
    <citation type="journal article" date="2024" name="Science">
        <title>Giant polyketide synthase enzymes in the biosynthesis of giant marine polyether toxins.</title>
        <authorList>
            <person name="Fallon T.R."/>
            <person name="Shende V.V."/>
            <person name="Wierzbicki I.H."/>
            <person name="Pendleton A.L."/>
            <person name="Watervoot N.F."/>
            <person name="Auber R.P."/>
            <person name="Gonzalez D.J."/>
            <person name="Wisecaver J.H."/>
            <person name="Moore B.S."/>
        </authorList>
    </citation>
    <scope>NUCLEOTIDE SEQUENCE [LARGE SCALE GENOMIC DNA]</scope>
    <source>
        <strain evidence="2 3">12B1</strain>
    </source>
</reference>
<feature type="compositionally biased region" description="Polar residues" evidence="1">
    <location>
        <begin position="79"/>
        <end position="89"/>
    </location>
</feature>
<dbReference type="Proteomes" id="UP001515480">
    <property type="component" value="Unassembled WGS sequence"/>
</dbReference>